<dbReference type="EMBL" id="QGNW01002049">
    <property type="protein sequence ID" value="RVW25978.1"/>
    <property type="molecule type" value="Genomic_DNA"/>
</dbReference>
<reference evidence="1 2" key="1">
    <citation type="journal article" date="2018" name="PLoS Genet.">
        <title>Population sequencing reveals clonal diversity and ancestral inbreeding in the grapevine cultivar Chardonnay.</title>
        <authorList>
            <person name="Roach M.J."/>
            <person name="Johnson D.L."/>
            <person name="Bohlmann J."/>
            <person name="van Vuuren H.J."/>
            <person name="Jones S.J."/>
            <person name="Pretorius I.S."/>
            <person name="Schmidt S.A."/>
            <person name="Borneman A.R."/>
        </authorList>
    </citation>
    <scope>NUCLEOTIDE SEQUENCE [LARGE SCALE GENOMIC DNA]</scope>
    <source>
        <strain evidence="2">cv. Chardonnay</strain>
        <tissue evidence="1">Leaf</tissue>
    </source>
</reference>
<evidence type="ECO:0000313" key="2">
    <source>
        <dbReference type="Proteomes" id="UP000288805"/>
    </source>
</evidence>
<sequence length="172" mass="19100">MTPNERDKSCCGRIGTRAYQLHPAWDNWGGPRPIDGTIIFPPVDPTRILQPHRDALILSLEIGDFDVRRILVDPGSSADLVQASVVSHMGHSLQASKTLANPIRIQRVVNYFLGRHCTAGPSWPSHSQRTIFGGTRFITLQCHLGAHMATLHESHPLYISSNGKFPYQGWAN</sequence>
<evidence type="ECO:0000313" key="1">
    <source>
        <dbReference type="EMBL" id="RVW25978.1"/>
    </source>
</evidence>
<protein>
    <submittedName>
        <fullName evidence="1">Uncharacterized protein</fullName>
    </submittedName>
</protein>
<dbReference type="Proteomes" id="UP000288805">
    <property type="component" value="Unassembled WGS sequence"/>
</dbReference>
<proteinExistence type="predicted"/>
<accession>A0A438CS11</accession>
<dbReference type="AlphaFoldDB" id="A0A438CS11"/>
<name>A0A438CS11_VITVI</name>
<gene>
    <name evidence="1" type="ORF">CK203_098059</name>
</gene>
<comment type="caution">
    <text evidence="1">The sequence shown here is derived from an EMBL/GenBank/DDBJ whole genome shotgun (WGS) entry which is preliminary data.</text>
</comment>
<organism evidence="1 2">
    <name type="scientific">Vitis vinifera</name>
    <name type="common">Grape</name>
    <dbReference type="NCBI Taxonomy" id="29760"/>
    <lineage>
        <taxon>Eukaryota</taxon>
        <taxon>Viridiplantae</taxon>
        <taxon>Streptophyta</taxon>
        <taxon>Embryophyta</taxon>
        <taxon>Tracheophyta</taxon>
        <taxon>Spermatophyta</taxon>
        <taxon>Magnoliopsida</taxon>
        <taxon>eudicotyledons</taxon>
        <taxon>Gunneridae</taxon>
        <taxon>Pentapetalae</taxon>
        <taxon>rosids</taxon>
        <taxon>Vitales</taxon>
        <taxon>Vitaceae</taxon>
        <taxon>Viteae</taxon>
        <taxon>Vitis</taxon>
    </lineage>
</organism>